<dbReference type="AlphaFoldDB" id="A0A6J4SGH0"/>
<dbReference type="InterPro" id="IPR012338">
    <property type="entry name" value="Beta-lactam/transpept-like"/>
</dbReference>
<accession>A0A6J4SGH0</accession>
<reference evidence="2" key="1">
    <citation type="submission" date="2020-02" db="EMBL/GenBank/DDBJ databases">
        <authorList>
            <person name="Meier V. D."/>
        </authorList>
    </citation>
    <scope>NUCLEOTIDE SEQUENCE</scope>
    <source>
        <strain evidence="2">AVDCRST_MAG69</strain>
    </source>
</reference>
<dbReference type="Gene3D" id="3.40.710.10">
    <property type="entry name" value="DD-peptidase/beta-lactamase superfamily"/>
    <property type="match status" value="1"/>
</dbReference>
<gene>
    <name evidence="2" type="ORF">AVDCRST_MAG69-1736</name>
</gene>
<dbReference type="EMBL" id="CADCVP010000183">
    <property type="protein sequence ID" value="CAA9498330.1"/>
    <property type="molecule type" value="Genomic_DNA"/>
</dbReference>
<dbReference type="GO" id="GO:0008800">
    <property type="term" value="F:beta-lactamase activity"/>
    <property type="evidence" value="ECO:0007669"/>
    <property type="project" value="InterPro"/>
</dbReference>
<dbReference type="PANTHER" id="PTHR35333:SF3">
    <property type="entry name" value="BETA-LACTAMASE-TYPE TRANSPEPTIDASE FOLD CONTAINING PROTEIN"/>
    <property type="match status" value="1"/>
</dbReference>
<dbReference type="InterPro" id="IPR000871">
    <property type="entry name" value="Beta-lactam_class-A"/>
</dbReference>
<name>A0A6J4SGH0_9ACTN</name>
<evidence type="ECO:0000313" key="2">
    <source>
        <dbReference type="EMBL" id="CAA9498330.1"/>
    </source>
</evidence>
<sequence>MSAARTYAKGREGEVSFAVRTRDREWGHRRRAPVNSASVLKAMLLVAYLDHPDVRGRALADADRALLEPMIRYSDNDTATRVRDFLGAAPIERLARRAGMRDFRLAVPWGLSQITASDQSRYFLELPELTVGRHRAYALKLLAGVVPEQRWGIATVRPHGWDLHFKGGWGAGTGAVSHQIALLERDGQRVSVAITTNGSPTHEYSQETLRGVARRLLRGLADAAPADEEPSPGVRLARALERAATPPPPVAD</sequence>
<feature type="domain" description="Beta-lactamase class A catalytic" evidence="1">
    <location>
        <begin position="65"/>
        <end position="196"/>
    </location>
</feature>
<dbReference type="Pfam" id="PF13354">
    <property type="entry name" value="Beta-lactamase2"/>
    <property type="match status" value="1"/>
</dbReference>
<dbReference type="GO" id="GO:0030655">
    <property type="term" value="P:beta-lactam antibiotic catabolic process"/>
    <property type="evidence" value="ECO:0007669"/>
    <property type="project" value="InterPro"/>
</dbReference>
<protein>
    <recommendedName>
        <fullName evidence="1">Beta-lactamase class A catalytic domain-containing protein</fullName>
    </recommendedName>
</protein>
<proteinExistence type="predicted"/>
<dbReference type="PANTHER" id="PTHR35333">
    <property type="entry name" value="BETA-LACTAMASE"/>
    <property type="match status" value="1"/>
</dbReference>
<dbReference type="GO" id="GO:0046677">
    <property type="term" value="P:response to antibiotic"/>
    <property type="evidence" value="ECO:0007669"/>
    <property type="project" value="InterPro"/>
</dbReference>
<organism evidence="2">
    <name type="scientific">uncultured Solirubrobacteraceae bacterium</name>
    <dbReference type="NCBI Taxonomy" id="1162706"/>
    <lineage>
        <taxon>Bacteria</taxon>
        <taxon>Bacillati</taxon>
        <taxon>Actinomycetota</taxon>
        <taxon>Thermoleophilia</taxon>
        <taxon>Solirubrobacterales</taxon>
        <taxon>Solirubrobacteraceae</taxon>
        <taxon>environmental samples</taxon>
    </lineage>
</organism>
<evidence type="ECO:0000259" key="1">
    <source>
        <dbReference type="Pfam" id="PF13354"/>
    </source>
</evidence>
<dbReference type="InterPro" id="IPR045155">
    <property type="entry name" value="Beta-lactam_cat"/>
</dbReference>
<dbReference type="SUPFAM" id="SSF56601">
    <property type="entry name" value="beta-lactamase/transpeptidase-like"/>
    <property type="match status" value="1"/>
</dbReference>